<feature type="transmembrane region" description="Helical" evidence="13">
    <location>
        <begin position="142"/>
        <end position="161"/>
    </location>
</feature>
<feature type="transmembrane region" description="Helical" evidence="13">
    <location>
        <begin position="117"/>
        <end position="136"/>
    </location>
</feature>
<dbReference type="Gene3D" id="6.10.140.1330">
    <property type="match status" value="1"/>
</dbReference>
<feature type="transmembrane region" description="Helical" evidence="13">
    <location>
        <begin position="404"/>
        <end position="426"/>
    </location>
</feature>
<organism evidence="15 16">
    <name type="scientific">Steinernema glaseri</name>
    <dbReference type="NCBI Taxonomy" id="37863"/>
    <lineage>
        <taxon>Eukaryota</taxon>
        <taxon>Metazoa</taxon>
        <taxon>Ecdysozoa</taxon>
        <taxon>Nematoda</taxon>
        <taxon>Chromadorea</taxon>
        <taxon>Rhabditida</taxon>
        <taxon>Tylenchina</taxon>
        <taxon>Panagrolaimomorpha</taxon>
        <taxon>Strongyloidoidea</taxon>
        <taxon>Steinernematidae</taxon>
        <taxon>Steinernema</taxon>
    </lineage>
</organism>
<keyword evidence="7" id="KW-0915">Sodium</keyword>
<keyword evidence="4 11" id="KW-0812">Transmembrane</keyword>
<dbReference type="GO" id="GO:0015385">
    <property type="term" value="F:sodium:proton antiporter activity"/>
    <property type="evidence" value="ECO:0007669"/>
    <property type="project" value="InterPro"/>
</dbReference>
<evidence type="ECO:0000256" key="12">
    <source>
        <dbReference type="SAM" id="MobiDB-lite"/>
    </source>
</evidence>
<protein>
    <recommendedName>
        <fullName evidence="11">Sodium/hydrogen exchanger</fullName>
    </recommendedName>
</protein>
<evidence type="ECO:0000313" key="16">
    <source>
        <dbReference type="WBParaSite" id="L893_g6425.t1"/>
    </source>
</evidence>
<feature type="transmembrane region" description="Helical" evidence="13">
    <location>
        <begin position="500"/>
        <end position="524"/>
    </location>
</feature>
<dbReference type="NCBIfam" id="TIGR00840">
    <property type="entry name" value="b_cpa1"/>
    <property type="match status" value="1"/>
</dbReference>
<reference evidence="16" key="1">
    <citation type="submission" date="2016-11" db="UniProtKB">
        <authorList>
            <consortium name="WormBaseParasite"/>
        </authorList>
    </citation>
    <scope>IDENTIFICATION</scope>
</reference>
<feature type="domain" description="Cation/H+ exchanger transmembrane" evidence="14">
    <location>
        <begin position="129"/>
        <end position="525"/>
    </location>
</feature>
<keyword evidence="10 11" id="KW-0739">Sodium transport</keyword>
<feature type="compositionally biased region" description="Basic residues" evidence="12">
    <location>
        <begin position="550"/>
        <end position="560"/>
    </location>
</feature>
<evidence type="ECO:0000256" key="13">
    <source>
        <dbReference type="SAM" id="Phobius"/>
    </source>
</evidence>
<comment type="similarity">
    <text evidence="11">Belongs to the monovalent cation:proton antiporter 1 (CPA1) transporter (TC 2.A.36) family.</text>
</comment>
<comment type="subcellular location">
    <subcellularLocation>
        <location evidence="1">Golgi apparatus membrane</location>
        <topology evidence="1">Multi-pass membrane protein</topology>
    </subcellularLocation>
</comment>
<dbReference type="GO" id="GO:0015386">
    <property type="term" value="F:potassium:proton antiporter activity"/>
    <property type="evidence" value="ECO:0007669"/>
    <property type="project" value="TreeGrafter"/>
</dbReference>
<evidence type="ECO:0000256" key="3">
    <source>
        <dbReference type="ARBA" id="ARBA00022449"/>
    </source>
</evidence>
<keyword evidence="2 11" id="KW-0813">Transport</keyword>
<feature type="region of interest" description="Disordered" evidence="12">
    <location>
        <begin position="39"/>
        <end position="66"/>
    </location>
</feature>
<proteinExistence type="inferred from homology"/>
<dbReference type="Pfam" id="PF00999">
    <property type="entry name" value="Na_H_Exchanger"/>
    <property type="match status" value="1"/>
</dbReference>
<keyword evidence="9 13" id="KW-0472">Membrane</keyword>
<dbReference type="InterPro" id="IPR018422">
    <property type="entry name" value="Cation/H_exchanger_CPA1"/>
</dbReference>
<dbReference type="PRINTS" id="PR01084">
    <property type="entry name" value="NAHEXCHNGR"/>
</dbReference>
<name>A0A1I8AJF8_9BILA</name>
<feature type="compositionally biased region" description="Low complexity" evidence="12">
    <location>
        <begin position="39"/>
        <end position="50"/>
    </location>
</feature>
<evidence type="ECO:0000256" key="6">
    <source>
        <dbReference type="ARBA" id="ARBA00023034"/>
    </source>
</evidence>
<evidence type="ECO:0000256" key="5">
    <source>
        <dbReference type="ARBA" id="ARBA00022989"/>
    </source>
</evidence>
<dbReference type="Proteomes" id="UP000095287">
    <property type="component" value="Unplaced"/>
</dbReference>
<keyword evidence="6" id="KW-0333">Golgi apparatus</keyword>
<feature type="transmembrane region" description="Helical" evidence="13">
    <location>
        <begin position="6"/>
        <end position="26"/>
    </location>
</feature>
<dbReference type="WBParaSite" id="L893_g6425.t1">
    <property type="protein sequence ID" value="L893_g6425.t1"/>
    <property type="gene ID" value="L893_g6425"/>
</dbReference>
<evidence type="ECO:0000256" key="11">
    <source>
        <dbReference type="RuleBase" id="RU003722"/>
    </source>
</evidence>
<dbReference type="PANTHER" id="PTHR10110">
    <property type="entry name" value="SODIUM/HYDROGEN EXCHANGER"/>
    <property type="match status" value="1"/>
</dbReference>
<feature type="transmembrane region" description="Helical" evidence="13">
    <location>
        <begin position="317"/>
        <end position="339"/>
    </location>
</feature>
<sequence length="683" mass="76593">MHPSEVLLVLLLTPLVTALINGNVVYQFPTDVSEVLSSSNSNVTTNATTSDVQTDSSTEERKQPAMEKTFQLDLTKGQISEVKSNDNGTLVINETVLAIQSDTSQENQEKEKESSKAIFFILIVVVVASLLVHVLIITKFHYIPESLAIVILGAFIGLLLSYSEQDWREVETFNPNFFFLVLLPPIIFESGYNLNKGNFFSNIVPILTFAIVGTAVSAFVIGFSLYVLGQMEFIFSLTPFESFAFGSMISAVDPVATLAIFQALNVDQQLYMLVFGESMLNDAVAIVLTSTALEMSDPTVAAQFTTYEAVQYAFERFFTMFFTSAFLGATVGFLSALLFKHVDLRRTPSLEFALLLVFSYLPYGLAEALSMSGIMAILFCAITMSQYTHFNISPITQITMKQTFRTIAFVAETCTFAYLGMALFTIKLIFQPIFLLVTIALLFVSRAVNIFPLSYLVNCCRKEQISVKNQVIMWFSGMRGAVCFALALHMELEDPSTKRMLLTTTLFLLLFTIVFLGGSTLPVMKYLNDYFRDEKCYSGLLESTSTSGVQRKRRRSKRQRSLSAKGRTVAPNRSASPLLLSKTQEMALTFDHSTEHFTESEAECQRKRRVGGRSNIFTRINNCIVRPLFVRKFTTTEKMENQQKFRNLASEAFRAPRFDDYSSSEELFSGASVSHDYHPLLEM</sequence>
<keyword evidence="8 11" id="KW-0406">Ion transport</keyword>
<dbReference type="GO" id="GO:0000139">
    <property type="term" value="C:Golgi membrane"/>
    <property type="evidence" value="ECO:0007669"/>
    <property type="project" value="UniProtKB-SubCell"/>
</dbReference>
<evidence type="ECO:0000256" key="9">
    <source>
        <dbReference type="ARBA" id="ARBA00023136"/>
    </source>
</evidence>
<dbReference type="AlphaFoldDB" id="A0A1I8AJF8"/>
<dbReference type="PANTHER" id="PTHR10110:SF191">
    <property type="entry name" value="SODIUM_HYDROGEN EXCHANGER 8"/>
    <property type="match status" value="1"/>
</dbReference>
<evidence type="ECO:0000256" key="4">
    <source>
        <dbReference type="ARBA" id="ARBA00022692"/>
    </source>
</evidence>
<dbReference type="GO" id="GO:0051453">
    <property type="term" value="P:regulation of intracellular pH"/>
    <property type="evidence" value="ECO:0007669"/>
    <property type="project" value="TreeGrafter"/>
</dbReference>
<feature type="region of interest" description="Disordered" evidence="12">
    <location>
        <begin position="547"/>
        <end position="567"/>
    </location>
</feature>
<evidence type="ECO:0000256" key="7">
    <source>
        <dbReference type="ARBA" id="ARBA00023053"/>
    </source>
</evidence>
<accession>A0A1I8AJF8</accession>
<feature type="transmembrane region" description="Helical" evidence="13">
    <location>
        <begin position="360"/>
        <end position="384"/>
    </location>
</feature>
<feature type="transmembrane region" description="Helical" evidence="13">
    <location>
        <begin position="240"/>
        <end position="264"/>
    </location>
</feature>
<keyword evidence="3 11" id="KW-0050">Antiport</keyword>
<dbReference type="InterPro" id="IPR004709">
    <property type="entry name" value="NaH_exchanger"/>
</dbReference>
<keyword evidence="5 13" id="KW-1133">Transmembrane helix</keyword>
<evidence type="ECO:0000313" key="15">
    <source>
        <dbReference type="Proteomes" id="UP000095287"/>
    </source>
</evidence>
<feature type="transmembrane region" description="Helical" evidence="13">
    <location>
        <begin position="206"/>
        <end position="228"/>
    </location>
</feature>
<evidence type="ECO:0000256" key="10">
    <source>
        <dbReference type="ARBA" id="ARBA00023201"/>
    </source>
</evidence>
<evidence type="ECO:0000256" key="8">
    <source>
        <dbReference type="ARBA" id="ARBA00023065"/>
    </source>
</evidence>
<feature type="transmembrane region" description="Helical" evidence="13">
    <location>
        <begin position="471"/>
        <end position="488"/>
    </location>
</feature>
<evidence type="ECO:0000256" key="2">
    <source>
        <dbReference type="ARBA" id="ARBA00022448"/>
    </source>
</evidence>
<dbReference type="InterPro" id="IPR006153">
    <property type="entry name" value="Cation/H_exchanger_TM"/>
</dbReference>
<evidence type="ECO:0000259" key="14">
    <source>
        <dbReference type="Pfam" id="PF00999"/>
    </source>
</evidence>
<evidence type="ECO:0000256" key="1">
    <source>
        <dbReference type="ARBA" id="ARBA00004653"/>
    </source>
</evidence>
<feature type="transmembrane region" description="Helical" evidence="13">
    <location>
        <begin position="173"/>
        <end position="194"/>
    </location>
</feature>
<keyword evidence="15" id="KW-1185">Reference proteome</keyword>
<feature type="transmembrane region" description="Helical" evidence="13">
    <location>
        <begin position="433"/>
        <end position="451"/>
    </location>
</feature>